<proteinExistence type="predicted"/>
<evidence type="ECO:0000256" key="1">
    <source>
        <dbReference type="SAM" id="SignalP"/>
    </source>
</evidence>
<dbReference type="EMBL" id="CAUYUJ010015297">
    <property type="protein sequence ID" value="CAK0852155.1"/>
    <property type="molecule type" value="Genomic_DNA"/>
</dbReference>
<evidence type="ECO:0000313" key="2">
    <source>
        <dbReference type="EMBL" id="CAK0852155.1"/>
    </source>
</evidence>
<keyword evidence="1" id="KW-0732">Signal</keyword>
<name>A0ABN9U0G8_9DINO</name>
<protein>
    <recommendedName>
        <fullName evidence="4">Sulfotransferase domain-containing protein</fullName>
    </recommendedName>
</protein>
<organism evidence="2 3">
    <name type="scientific">Prorocentrum cordatum</name>
    <dbReference type="NCBI Taxonomy" id="2364126"/>
    <lineage>
        <taxon>Eukaryota</taxon>
        <taxon>Sar</taxon>
        <taxon>Alveolata</taxon>
        <taxon>Dinophyceae</taxon>
        <taxon>Prorocentrales</taxon>
        <taxon>Prorocentraceae</taxon>
        <taxon>Prorocentrum</taxon>
    </lineage>
</organism>
<accession>A0ABN9U0G8</accession>
<reference evidence="2" key="1">
    <citation type="submission" date="2023-10" db="EMBL/GenBank/DDBJ databases">
        <authorList>
            <person name="Chen Y."/>
            <person name="Shah S."/>
            <person name="Dougan E. K."/>
            <person name="Thang M."/>
            <person name="Chan C."/>
        </authorList>
    </citation>
    <scope>NUCLEOTIDE SEQUENCE [LARGE SCALE GENOMIC DNA]</scope>
</reference>
<evidence type="ECO:0008006" key="4">
    <source>
        <dbReference type="Google" id="ProtNLM"/>
    </source>
</evidence>
<feature type="signal peptide" evidence="1">
    <location>
        <begin position="1"/>
        <end position="20"/>
    </location>
</feature>
<dbReference type="Proteomes" id="UP001189429">
    <property type="component" value="Unassembled WGS sequence"/>
</dbReference>
<feature type="chain" id="PRO_5046963811" description="Sulfotransferase domain-containing protein" evidence="1">
    <location>
        <begin position="21"/>
        <end position="315"/>
    </location>
</feature>
<comment type="caution">
    <text evidence="2">The sequence shown here is derived from an EMBL/GenBank/DDBJ whole genome shotgun (WGS) entry which is preliminary data.</text>
</comment>
<gene>
    <name evidence="2" type="ORF">PCOR1329_LOCUS44104</name>
</gene>
<evidence type="ECO:0000313" key="3">
    <source>
        <dbReference type="Proteomes" id="UP001189429"/>
    </source>
</evidence>
<sequence length="315" mass="34937">MFLGLWDLLVAPALPVVARASLCDAHGAATGLMQFAVGKDGTADIVFDPVRDGIMVYSEPKTGCGSLEWSAGPMLEPPCRVRHGRGTRAIMCHAESCATDFLNSRPPGSRTWVLSSNRNPFEMRPSALFQEIYGHWTAHDIMTANVSTLVDLFHAKYGKSSPRWWTKHFYDTFGLNITAQPFDFQNKFLHVEHVWNSRRLSVIIVRLEDSHQWSEILGRFFPKMRLVTANEMAAKGSNVLASRYREFLNALSWTDTELDFNSRTESFTHFYTTEEQRAFLGAARSRGMPSAGVAAASADGHGDVALGDSGALPTC</sequence>
<keyword evidence="3" id="KW-1185">Reference proteome</keyword>